<reference evidence="3 4" key="1">
    <citation type="submission" date="2022-08" db="EMBL/GenBank/DDBJ databases">
        <title>Algoriphagus sp. CAU 1643 isolated from mud.</title>
        <authorList>
            <person name="Kim W."/>
        </authorList>
    </citation>
    <scope>NUCLEOTIDE SEQUENCE [LARGE SCALE GENOMIC DNA]</scope>
    <source>
        <strain evidence="3 4">CAU 1643</strain>
    </source>
</reference>
<keyword evidence="2" id="KW-0732">Signal</keyword>
<dbReference type="RefSeq" id="WP_259414427.1">
    <property type="nucleotide sequence ID" value="NZ_JANWGH010000002.1"/>
</dbReference>
<evidence type="ECO:0000256" key="2">
    <source>
        <dbReference type="SAM" id="SignalP"/>
    </source>
</evidence>
<organism evidence="3 4">
    <name type="scientific">Algoriphagus limi</name>
    <dbReference type="NCBI Taxonomy" id="2975273"/>
    <lineage>
        <taxon>Bacteria</taxon>
        <taxon>Pseudomonadati</taxon>
        <taxon>Bacteroidota</taxon>
        <taxon>Cytophagia</taxon>
        <taxon>Cytophagales</taxon>
        <taxon>Cyclobacteriaceae</taxon>
        <taxon>Algoriphagus</taxon>
    </lineage>
</organism>
<dbReference type="Proteomes" id="UP001206788">
    <property type="component" value="Unassembled WGS sequence"/>
</dbReference>
<feature type="chain" id="PRO_5045172859" evidence="2">
    <location>
        <begin position="21"/>
        <end position="138"/>
    </location>
</feature>
<dbReference type="EMBL" id="JANWGH010000002">
    <property type="protein sequence ID" value="MCS5490738.1"/>
    <property type="molecule type" value="Genomic_DNA"/>
</dbReference>
<evidence type="ECO:0000313" key="4">
    <source>
        <dbReference type="Proteomes" id="UP001206788"/>
    </source>
</evidence>
<keyword evidence="4" id="KW-1185">Reference proteome</keyword>
<dbReference type="InterPro" id="IPR032612">
    <property type="entry name" value="DUF4890"/>
</dbReference>
<sequence>MKKILFSAGLVFLLSLGAFAQRGPQREMPDPETRAKMMTDRMAEQLGLSEEQKAKILAINLENAKKRQAEAEARKAEAEARRAEAKAQEEEIKSVLTEEQRQKWEELKEARRERGPRGPRGGEIRDREEFRKRRGGGQ</sequence>
<feature type="compositionally biased region" description="Basic and acidic residues" evidence="1">
    <location>
        <begin position="65"/>
        <end position="131"/>
    </location>
</feature>
<feature type="region of interest" description="Disordered" evidence="1">
    <location>
        <begin position="65"/>
        <end position="138"/>
    </location>
</feature>
<feature type="signal peptide" evidence="2">
    <location>
        <begin position="1"/>
        <end position="20"/>
    </location>
</feature>
<proteinExistence type="predicted"/>
<gene>
    <name evidence="3" type="ORF">NY014_09870</name>
</gene>
<name>A0ABT2G645_9BACT</name>
<evidence type="ECO:0000256" key="1">
    <source>
        <dbReference type="SAM" id="MobiDB-lite"/>
    </source>
</evidence>
<evidence type="ECO:0000313" key="3">
    <source>
        <dbReference type="EMBL" id="MCS5490738.1"/>
    </source>
</evidence>
<dbReference type="Pfam" id="PF16231">
    <property type="entry name" value="DUF4890"/>
    <property type="match status" value="1"/>
</dbReference>
<accession>A0ABT2G645</accession>
<protein>
    <submittedName>
        <fullName evidence="3">DUF4890 domain-containing protein</fullName>
    </submittedName>
</protein>
<comment type="caution">
    <text evidence="3">The sequence shown here is derived from an EMBL/GenBank/DDBJ whole genome shotgun (WGS) entry which is preliminary data.</text>
</comment>